<dbReference type="Proteomes" id="UP001341840">
    <property type="component" value="Unassembled WGS sequence"/>
</dbReference>
<keyword evidence="2" id="KW-1185">Reference proteome</keyword>
<comment type="caution">
    <text evidence="1">The sequence shown here is derived from an EMBL/GenBank/DDBJ whole genome shotgun (WGS) entry which is preliminary data.</text>
</comment>
<protein>
    <submittedName>
        <fullName evidence="1">Uncharacterized protein</fullName>
    </submittedName>
</protein>
<reference evidence="1 2" key="1">
    <citation type="journal article" date="2023" name="Plants (Basel)">
        <title>Bridging the Gap: Combining Genomics and Transcriptomics Approaches to Understand Stylosanthes scabra, an Orphan Legume from the Brazilian Caatinga.</title>
        <authorList>
            <person name="Ferreira-Neto J.R.C."/>
            <person name="da Silva M.D."/>
            <person name="Binneck E."/>
            <person name="de Melo N.F."/>
            <person name="da Silva R.H."/>
            <person name="de Melo A.L.T.M."/>
            <person name="Pandolfi V."/>
            <person name="Bustamante F.O."/>
            <person name="Brasileiro-Vidal A.C."/>
            <person name="Benko-Iseppon A.M."/>
        </authorList>
    </citation>
    <scope>NUCLEOTIDE SEQUENCE [LARGE SCALE GENOMIC DNA]</scope>
    <source>
        <tissue evidence="1">Leaves</tissue>
    </source>
</reference>
<gene>
    <name evidence="1" type="ORF">PIB30_040245</name>
</gene>
<evidence type="ECO:0000313" key="2">
    <source>
        <dbReference type="Proteomes" id="UP001341840"/>
    </source>
</evidence>
<proteinExistence type="predicted"/>
<accession>A0ABU6VGP2</accession>
<evidence type="ECO:0000313" key="1">
    <source>
        <dbReference type="EMBL" id="MED6171383.1"/>
    </source>
</evidence>
<dbReference type="EMBL" id="JASCZI010151251">
    <property type="protein sequence ID" value="MED6171383.1"/>
    <property type="molecule type" value="Genomic_DNA"/>
</dbReference>
<sequence length="164" mass="17782">MVGGGHQNPDRIIETEVASFNGEEPRSLLPDEAKAQSLRASTEMGWGVYLQGTPMPKSVMWGNCSWSGLSGFPEDVTPPCVAPSRVSSRGVSEVDTVPCQLHRSASELRGCPTSRNSSYTGREAVLRGLGLQSWAYWAGMNRLLEHLLDRAKAGRVPAGLFRPL</sequence>
<name>A0ABU6VGP2_9FABA</name>
<organism evidence="1 2">
    <name type="scientific">Stylosanthes scabra</name>
    <dbReference type="NCBI Taxonomy" id="79078"/>
    <lineage>
        <taxon>Eukaryota</taxon>
        <taxon>Viridiplantae</taxon>
        <taxon>Streptophyta</taxon>
        <taxon>Embryophyta</taxon>
        <taxon>Tracheophyta</taxon>
        <taxon>Spermatophyta</taxon>
        <taxon>Magnoliopsida</taxon>
        <taxon>eudicotyledons</taxon>
        <taxon>Gunneridae</taxon>
        <taxon>Pentapetalae</taxon>
        <taxon>rosids</taxon>
        <taxon>fabids</taxon>
        <taxon>Fabales</taxon>
        <taxon>Fabaceae</taxon>
        <taxon>Papilionoideae</taxon>
        <taxon>50 kb inversion clade</taxon>
        <taxon>dalbergioids sensu lato</taxon>
        <taxon>Dalbergieae</taxon>
        <taxon>Pterocarpus clade</taxon>
        <taxon>Stylosanthes</taxon>
    </lineage>
</organism>